<dbReference type="InterPro" id="IPR041474">
    <property type="entry name" value="NicS_C"/>
</dbReference>
<dbReference type="InterPro" id="IPR036271">
    <property type="entry name" value="Tet_transcr_reg_TetR-rel_C_sf"/>
</dbReference>
<organism evidence="5 6">
    <name type="scientific">Corynebacterium tapiri</name>
    <dbReference type="NCBI Taxonomy" id="1448266"/>
    <lineage>
        <taxon>Bacteria</taxon>
        <taxon>Bacillati</taxon>
        <taxon>Actinomycetota</taxon>
        <taxon>Actinomycetes</taxon>
        <taxon>Mycobacteriales</taxon>
        <taxon>Corynebacteriaceae</taxon>
        <taxon>Corynebacterium</taxon>
    </lineage>
</organism>
<reference evidence="5 6" key="1">
    <citation type="submission" date="2019-06" db="EMBL/GenBank/DDBJ databases">
        <authorList>
            <person name="Li J."/>
        </authorList>
    </citation>
    <scope>NUCLEOTIDE SEQUENCE [LARGE SCALE GENOMIC DNA]</scope>
    <source>
        <strain evidence="5 6">LMG 28165</strain>
    </source>
</reference>
<protein>
    <submittedName>
        <fullName evidence="5">TetR/AcrR family transcriptional regulator</fullName>
    </submittedName>
</protein>
<feature type="DNA-binding region" description="H-T-H motif" evidence="2">
    <location>
        <begin position="35"/>
        <end position="54"/>
    </location>
</feature>
<dbReference type="Gene3D" id="1.10.357.10">
    <property type="entry name" value="Tetracycline Repressor, domain 2"/>
    <property type="match status" value="1"/>
</dbReference>
<accession>A0A5C4U3H9</accession>
<dbReference type="PROSITE" id="PS50977">
    <property type="entry name" value="HTH_TETR_2"/>
    <property type="match status" value="1"/>
</dbReference>
<dbReference type="InterPro" id="IPR050109">
    <property type="entry name" value="HTH-type_TetR-like_transc_reg"/>
</dbReference>
<evidence type="ECO:0000313" key="5">
    <source>
        <dbReference type="EMBL" id="TNL96655.1"/>
    </source>
</evidence>
<dbReference type="SUPFAM" id="SSF48498">
    <property type="entry name" value="Tetracyclin repressor-like, C-terminal domain"/>
    <property type="match status" value="1"/>
</dbReference>
<evidence type="ECO:0000256" key="2">
    <source>
        <dbReference type="PROSITE-ProRule" id="PRU00335"/>
    </source>
</evidence>
<dbReference type="Pfam" id="PF17938">
    <property type="entry name" value="TetR_C_29"/>
    <property type="match status" value="1"/>
</dbReference>
<feature type="region of interest" description="Disordered" evidence="3">
    <location>
        <begin position="218"/>
        <end position="238"/>
    </location>
</feature>
<dbReference type="InterPro" id="IPR001647">
    <property type="entry name" value="HTH_TetR"/>
</dbReference>
<sequence length="253" mass="27671">MDNATDEATTTSVSPDHVLSVAVTMFSESGYKNTKLEAIAKASGMTKRMIHYHFGDKRGLYARAVTAAIERLHVPEQDLDFESTVPVDGVRSLIDALFNTFEAHPESVRLLLWESLAGPTRATEQLPFSDESNMTLYLDRLLLLGQEAGAFRPGISALDVYSIFTSLMFYRISNSKLIVNLYGIDLQDEANTVGMRRLITDAVLSFLTSNMANTGETSYITRPAGNSESADASDSLYGDGGSNLSDSVIFIDE</sequence>
<dbReference type="AlphaFoldDB" id="A0A5C4U3H9"/>
<gene>
    <name evidence="5" type="ORF">FHE74_08130</name>
</gene>
<feature type="domain" description="HTH tetR-type" evidence="4">
    <location>
        <begin position="12"/>
        <end position="72"/>
    </location>
</feature>
<dbReference type="PRINTS" id="PR00455">
    <property type="entry name" value="HTHTETR"/>
</dbReference>
<evidence type="ECO:0000256" key="3">
    <source>
        <dbReference type="SAM" id="MobiDB-lite"/>
    </source>
</evidence>
<dbReference type="GO" id="GO:0006355">
    <property type="term" value="P:regulation of DNA-templated transcription"/>
    <property type="evidence" value="ECO:0007669"/>
    <property type="project" value="UniProtKB-ARBA"/>
</dbReference>
<dbReference type="Pfam" id="PF00440">
    <property type="entry name" value="TetR_N"/>
    <property type="match status" value="1"/>
</dbReference>
<keyword evidence="1 2" id="KW-0238">DNA-binding</keyword>
<dbReference type="PANTHER" id="PTHR30328:SF54">
    <property type="entry name" value="HTH-TYPE TRANSCRIPTIONAL REPRESSOR SCO4008"/>
    <property type="match status" value="1"/>
</dbReference>
<feature type="compositionally biased region" description="Polar residues" evidence="3">
    <location>
        <begin position="218"/>
        <end position="232"/>
    </location>
</feature>
<dbReference type="RefSeq" id="WP_139466009.1">
    <property type="nucleotide sequence ID" value="NZ_VDHJ01000010.1"/>
</dbReference>
<dbReference type="PANTHER" id="PTHR30328">
    <property type="entry name" value="TRANSCRIPTIONAL REPRESSOR"/>
    <property type="match status" value="1"/>
</dbReference>
<dbReference type="Proteomes" id="UP000312032">
    <property type="component" value="Unassembled WGS sequence"/>
</dbReference>
<evidence type="ECO:0000313" key="6">
    <source>
        <dbReference type="Proteomes" id="UP000312032"/>
    </source>
</evidence>
<evidence type="ECO:0000256" key="1">
    <source>
        <dbReference type="ARBA" id="ARBA00023125"/>
    </source>
</evidence>
<dbReference type="SUPFAM" id="SSF46689">
    <property type="entry name" value="Homeodomain-like"/>
    <property type="match status" value="1"/>
</dbReference>
<evidence type="ECO:0000259" key="4">
    <source>
        <dbReference type="PROSITE" id="PS50977"/>
    </source>
</evidence>
<comment type="caution">
    <text evidence="5">The sequence shown here is derived from an EMBL/GenBank/DDBJ whole genome shotgun (WGS) entry which is preliminary data.</text>
</comment>
<name>A0A5C4U3H9_9CORY</name>
<dbReference type="GO" id="GO:0003677">
    <property type="term" value="F:DNA binding"/>
    <property type="evidence" value="ECO:0007669"/>
    <property type="project" value="UniProtKB-UniRule"/>
</dbReference>
<dbReference type="InterPro" id="IPR009057">
    <property type="entry name" value="Homeodomain-like_sf"/>
</dbReference>
<keyword evidence="6" id="KW-1185">Reference proteome</keyword>
<dbReference type="OrthoDB" id="4726108at2"/>
<proteinExistence type="predicted"/>
<dbReference type="EMBL" id="VDHJ01000010">
    <property type="protein sequence ID" value="TNL96655.1"/>
    <property type="molecule type" value="Genomic_DNA"/>
</dbReference>